<dbReference type="AlphaFoldDB" id="A0AA46TJ71"/>
<dbReference type="Pfam" id="PF01717">
    <property type="entry name" value="Meth_synt_2"/>
    <property type="match status" value="1"/>
</dbReference>
<dbReference type="Proteomes" id="UP001164390">
    <property type="component" value="Chromosome"/>
</dbReference>
<sequence length="334" mass="34863">MATNREQAAGWTGVGSMPGTNVHEAVRIAVDECSELVFLPELPGRGVTAGMIGRTAALLVGLGVDLQPAGWRLTDASGIDHRRASSLLAEDLDALEEHTQSYEGPLKVQVVGPWTLAAAVERPRGDKVLGDHGARRELAESLAEGLREHVGDVRRRTPDAEIVVQIDEPSLPAVLAGSISTASGFHRHRTIDAPAADQALRWVTDAVRDAGATPVAHVCARDVPIALLAGAGFAACGFDLSYVESGVLDPWAEAFESGVDLWPGVIPTHEPDSPFSDADAVRRLEAFLSALGFGPEQYAGRLTVTPTCGLAGASPSWAGRALAASRKVAAGLAG</sequence>
<dbReference type="EMBL" id="CP094970">
    <property type="protein sequence ID" value="UYM05854.1"/>
    <property type="molecule type" value="Genomic_DNA"/>
</dbReference>
<evidence type="ECO:0000313" key="2">
    <source>
        <dbReference type="EMBL" id="UYM05854.1"/>
    </source>
</evidence>
<dbReference type="GO" id="GO:0003871">
    <property type="term" value="F:5-methyltetrahydropteroyltriglutamate-homocysteine S-methyltransferase activity"/>
    <property type="evidence" value="ECO:0007669"/>
    <property type="project" value="InterPro"/>
</dbReference>
<proteinExistence type="predicted"/>
<organism evidence="2 3">
    <name type="scientific">Solicola gregarius</name>
    <dbReference type="NCBI Taxonomy" id="2908642"/>
    <lineage>
        <taxon>Bacteria</taxon>
        <taxon>Bacillati</taxon>
        <taxon>Actinomycetota</taxon>
        <taxon>Actinomycetes</taxon>
        <taxon>Propionibacteriales</taxon>
        <taxon>Nocardioidaceae</taxon>
        <taxon>Solicola</taxon>
    </lineage>
</organism>
<dbReference type="GO" id="GO:0008270">
    <property type="term" value="F:zinc ion binding"/>
    <property type="evidence" value="ECO:0007669"/>
    <property type="project" value="InterPro"/>
</dbReference>
<dbReference type="SUPFAM" id="SSF51726">
    <property type="entry name" value="UROD/MetE-like"/>
    <property type="match status" value="1"/>
</dbReference>
<dbReference type="KEGG" id="sgrg:L0C25_01885"/>
<feature type="domain" description="Cobalamin-independent methionine synthase MetE C-terminal/archaeal" evidence="1">
    <location>
        <begin position="134"/>
        <end position="330"/>
    </location>
</feature>
<evidence type="ECO:0000259" key="1">
    <source>
        <dbReference type="Pfam" id="PF01717"/>
    </source>
</evidence>
<dbReference type="InterPro" id="IPR002629">
    <property type="entry name" value="Met_Synth_C/arc"/>
</dbReference>
<keyword evidence="3" id="KW-1185">Reference proteome</keyword>
<dbReference type="Gene3D" id="3.20.20.210">
    <property type="match status" value="1"/>
</dbReference>
<dbReference type="RefSeq" id="WP_271634686.1">
    <property type="nucleotide sequence ID" value="NZ_CP094970.1"/>
</dbReference>
<evidence type="ECO:0000313" key="3">
    <source>
        <dbReference type="Proteomes" id="UP001164390"/>
    </source>
</evidence>
<dbReference type="GO" id="GO:0009086">
    <property type="term" value="P:methionine biosynthetic process"/>
    <property type="evidence" value="ECO:0007669"/>
    <property type="project" value="InterPro"/>
</dbReference>
<gene>
    <name evidence="2" type="ORF">L0C25_01885</name>
</gene>
<protein>
    <submittedName>
        <fullName evidence="2">Methionine synthase</fullName>
    </submittedName>
</protein>
<name>A0AA46TJ71_9ACTN</name>
<dbReference type="InterPro" id="IPR038071">
    <property type="entry name" value="UROD/MetE-like_sf"/>
</dbReference>
<accession>A0AA46TJ71</accession>
<reference evidence="2" key="1">
    <citation type="submission" date="2022-01" db="EMBL/GenBank/DDBJ databases">
        <title>Nocardioidaceae gen. sp. A5X3R13.</title>
        <authorList>
            <person name="Lopez Marin M.A."/>
            <person name="Uhlik O."/>
        </authorList>
    </citation>
    <scope>NUCLEOTIDE SEQUENCE</scope>
    <source>
        <strain evidence="2">A5X3R13</strain>
    </source>
</reference>